<dbReference type="EMBL" id="MU118061">
    <property type="protein sequence ID" value="KAF9646319.1"/>
    <property type="molecule type" value="Genomic_DNA"/>
</dbReference>
<evidence type="ECO:0000313" key="2">
    <source>
        <dbReference type="Proteomes" id="UP000886501"/>
    </source>
</evidence>
<reference evidence="1" key="1">
    <citation type="submission" date="2019-10" db="EMBL/GenBank/DDBJ databases">
        <authorList>
            <consortium name="DOE Joint Genome Institute"/>
            <person name="Kuo A."/>
            <person name="Miyauchi S."/>
            <person name="Kiss E."/>
            <person name="Drula E."/>
            <person name="Kohler A."/>
            <person name="Sanchez-Garcia M."/>
            <person name="Andreopoulos B."/>
            <person name="Barry K.W."/>
            <person name="Bonito G."/>
            <person name="Buee M."/>
            <person name="Carver A."/>
            <person name="Chen C."/>
            <person name="Cichocki N."/>
            <person name="Clum A."/>
            <person name="Culley D."/>
            <person name="Crous P.W."/>
            <person name="Fauchery L."/>
            <person name="Girlanda M."/>
            <person name="Hayes R."/>
            <person name="Keri Z."/>
            <person name="Labutti K."/>
            <person name="Lipzen A."/>
            <person name="Lombard V."/>
            <person name="Magnuson J."/>
            <person name="Maillard F."/>
            <person name="Morin E."/>
            <person name="Murat C."/>
            <person name="Nolan M."/>
            <person name="Ohm R."/>
            <person name="Pangilinan J."/>
            <person name="Pereira M."/>
            <person name="Perotto S."/>
            <person name="Peter M."/>
            <person name="Riley R."/>
            <person name="Sitrit Y."/>
            <person name="Stielow B."/>
            <person name="Szollosi G."/>
            <person name="Zifcakova L."/>
            <person name="Stursova M."/>
            <person name="Spatafora J.W."/>
            <person name="Tedersoo L."/>
            <person name="Vaario L.-M."/>
            <person name="Yamada A."/>
            <person name="Yan M."/>
            <person name="Wang P."/>
            <person name="Xu J."/>
            <person name="Bruns T."/>
            <person name="Baldrian P."/>
            <person name="Vilgalys R."/>
            <person name="Henrissat B."/>
            <person name="Grigoriev I.V."/>
            <person name="Hibbett D."/>
            <person name="Nagy L.G."/>
            <person name="Martin F.M."/>
        </authorList>
    </citation>
    <scope>NUCLEOTIDE SEQUENCE</scope>
    <source>
        <strain evidence="1">P2</strain>
    </source>
</reference>
<evidence type="ECO:0000313" key="1">
    <source>
        <dbReference type="EMBL" id="KAF9646319.1"/>
    </source>
</evidence>
<comment type="caution">
    <text evidence="1">The sequence shown here is derived from an EMBL/GenBank/DDBJ whole genome shotgun (WGS) entry which is preliminary data.</text>
</comment>
<name>A0ACB6Z9X9_THEGA</name>
<organism evidence="1 2">
    <name type="scientific">Thelephora ganbajun</name>
    <name type="common">Ganba fungus</name>
    <dbReference type="NCBI Taxonomy" id="370292"/>
    <lineage>
        <taxon>Eukaryota</taxon>
        <taxon>Fungi</taxon>
        <taxon>Dikarya</taxon>
        <taxon>Basidiomycota</taxon>
        <taxon>Agaricomycotina</taxon>
        <taxon>Agaricomycetes</taxon>
        <taxon>Thelephorales</taxon>
        <taxon>Thelephoraceae</taxon>
        <taxon>Thelephora</taxon>
    </lineage>
</organism>
<gene>
    <name evidence="1" type="ORF">BDM02DRAFT_3118816</name>
</gene>
<reference evidence="1" key="2">
    <citation type="journal article" date="2020" name="Nat. Commun.">
        <title>Large-scale genome sequencing of mycorrhizal fungi provides insights into the early evolution of symbiotic traits.</title>
        <authorList>
            <person name="Miyauchi S."/>
            <person name="Kiss E."/>
            <person name="Kuo A."/>
            <person name="Drula E."/>
            <person name="Kohler A."/>
            <person name="Sanchez-Garcia M."/>
            <person name="Morin E."/>
            <person name="Andreopoulos B."/>
            <person name="Barry K.W."/>
            <person name="Bonito G."/>
            <person name="Buee M."/>
            <person name="Carver A."/>
            <person name="Chen C."/>
            <person name="Cichocki N."/>
            <person name="Clum A."/>
            <person name="Culley D."/>
            <person name="Crous P.W."/>
            <person name="Fauchery L."/>
            <person name="Girlanda M."/>
            <person name="Hayes R.D."/>
            <person name="Keri Z."/>
            <person name="LaButti K."/>
            <person name="Lipzen A."/>
            <person name="Lombard V."/>
            <person name="Magnuson J."/>
            <person name="Maillard F."/>
            <person name="Murat C."/>
            <person name="Nolan M."/>
            <person name="Ohm R.A."/>
            <person name="Pangilinan J."/>
            <person name="Pereira M.F."/>
            <person name="Perotto S."/>
            <person name="Peter M."/>
            <person name="Pfister S."/>
            <person name="Riley R."/>
            <person name="Sitrit Y."/>
            <person name="Stielow J.B."/>
            <person name="Szollosi G."/>
            <person name="Zifcakova L."/>
            <person name="Stursova M."/>
            <person name="Spatafora J.W."/>
            <person name="Tedersoo L."/>
            <person name="Vaario L.M."/>
            <person name="Yamada A."/>
            <person name="Yan M."/>
            <person name="Wang P."/>
            <person name="Xu J."/>
            <person name="Bruns T."/>
            <person name="Baldrian P."/>
            <person name="Vilgalys R."/>
            <person name="Dunand C."/>
            <person name="Henrissat B."/>
            <person name="Grigoriev I.V."/>
            <person name="Hibbett D."/>
            <person name="Nagy L.G."/>
            <person name="Martin F.M."/>
        </authorList>
    </citation>
    <scope>NUCLEOTIDE SEQUENCE</scope>
    <source>
        <strain evidence="1">P2</strain>
    </source>
</reference>
<proteinExistence type="predicted"/>
<keyword evidence="2" id="KW-1185">Reference proteome</keyword>
<protein>
    <submittedName>
        <fullName evidence="1">Uncharacterized protein</fullName>
    </submittedName>
</protein>
<sequence>MAEDHPQNNLLSPEPPRRLRGASPMKESDLPASIRENEYESGRVICEVCEEGVSIRDEETGGFSISKWTAHRKSCASAHTGPPEGSASSQSPEPTPLHSPASVTTPTIQTQRKKRRPKRSEEERINFFRTDPYVAQFEAYRVLCAGCDKWIRLRSNSSYCSIPWEAHRKSCLAKKGVQKPVLKVETDRRLCEKCDNWVVLGKDDREADTKWAQHKLECARTALASSHVATKRHKTDSPTSEYDRASRHHSRERIELPPLSAISGISSPSIFTTPSHALPTEDTLRLSPEQRARALRMDPYADEVEPLRVFCKLCQHWIPLRKDVPYYTPAWQQHRSKCTLVHRDQARDDITVDRPNSHLSPISNRFPSHSDDDAHRTKRVKLSHVRGGLSDDEAWESRHHGAVELKTAAGRANFIHKSVGYLFRTTYAAGDEITIASLVTYLNSALPPDKYEDFDTVEVTRAAMTLSKSGLYVFEGDVLRPQISPQRSR</sequence>
<dbReference type="Proteomes" id="UP000886501">
    <property type="component" value="Unassembled WGS sequence"/>
</dbReference>
<accession>A0ACB6Z9X9</accession>